<comment type="caution">
    <text evidence="2">The sequence shown here is derived from an EMBL/GenBank/DDBJ whole genome shotgun (WGS) entry which is preliminary data.</text>
</comment>
<reference evidence="2 3" key="1">
    <citation type="journal article" date="2016" name="Nat. Commun.">
        <title>Thousands of microbial genomes shed light on interconnected biogeochemical processes in an aquifer system.</title>
        <authorList>
            <person name="Anantharaman K."/>
            <person name="Brown C.T."/>
            <person name="Hug L.A."/>
            <person name="Sharon I."/>
            <person name="Castelle C.J."/>
            <person name="Probst A.J."/>
            <person name="Thomas B.C."/>
            <person name="Singh A."/>
            <person name="Wilkins M.J."/>
            <person name="Karaoz U."/>
            <person name="Brodie E.L."/>
            <person name="Williams K.H."/>
            <person name="Hubbard S.S."/>
            <person name="Banfield J.F."/>
        </authorList>
    </citation>
    <scope>NUCLEOTIDE SEQUENCE [LARGE SCALE GENOMIC DNA]</scope>
</reference>
<dbReference type="Proteomes" id="UP000177614">
    <property type="component" value="Unassembled WGS sequence"/>
</dbReference>
<gene>
    <name evidence="2" type="ORF">A2V81_00310</name>
</gene>
<dbReference type="PROSITE" id="PS50879">
    <property type="entry name" value="RNASE_H_1"/>
    <property type="match status" value="1"/>
</dbReference>
<dbReference type="AlphaFoldDB" id="A0A1F4XLF2"/>
<sequence>MEFSLFTDGGARGNPGPAAWAFVLYDAQTIVAEQSGYLGTTTNNVAEYSACLEGLRYIAKQFGGGNIITCYADSELLVEQMSGRYKIKSPHLKVLVGKMRELVELQKKVTYQHIVREHNKEADRLVNRELDNST</sequence>
<name>A0A1F4XLF2_9BACT</name>
<dbReference type="PANTHER" id="PTHR46387:SF2">
    <property type="entry name" value="RIBONUCLEASE HI"/>
    <property type="match status" value="1"/>
</dbReference>
<dbReference type="InterPro" id="IPR002156">
    <property type="entry name" value="RNaseH_domain"/>
</dbReference>
<dbReference type="InterPro" id="IPR036397">
    <property type="entry name" value="RNaseH_sf"/>
</dbReference>
<protein>
    <recommendedName>
        <fullName evidence="1">RNase H type-1 domain-containing protein</fullName>
    </recommendedName>
</protein>
<evidence type="ECO:0000313" key="3">
    <source>
        <dbReference type="Proteomes" id="UP000177614"/>
    </source>
</evidence>
<dbReference type="CDD" id="cd09279">
    <property type="entry name" value="RNase_HI_like"/>
    <property type="match status" value="1"/>
</dbReference>
<dbReference type="PANTHER" id="PTHR46387">
    <property type="entry name" value="POLYNUCLEOTIDYL TRANSFERASE, RIBONUCLEASE H-LIKE SUPERFAMILY PROTEIN"/>
    <property type="match status" value="1"/>
</dbReference>
<organism evidence="2 3">
    <name type="scientific">Candidatus Abawacabacteria bacterium RBG_16_42_10</name>
    <dbReference type="NCBI Taxonomy" id="1817814"/>
    <lineage>
        <taxon>Bacteria</taxon>
        <taxon>Candidatus Abawacaibacteriota</taxon>
    </lineage>
</organism>
<evidence type="ECO:0000259" key="1">
    <source>
        <dbReference type="PROSITE" id="PS50879"/>
    </source>
</evidence>
<proteinExistence type="predicted"/>
<dbReference type="InterPro" id="IPR012337">
    <property type="entry name" value="RNaseH-like_sf"/>
</dbReference>
<dbReference type="Pfam" id="PF13456">
    <property type="entry name" value="RVT_3"/>
    <property type="match status" value="1"/>
</dbReference>
<dbReference type="Gene3D" id="3.30.420.10">
    <property type="entry name" value="Ribonuclease H-like superfamily/Ribonuclease H"/>
    <property type="match status" value="1"/>
</dbReference>
<feature type="domain" description="RNase H type-1" evidence="1">
    <location>
        <begin position="1"/>
        <end position="131"/>
    </location>
</feature>
<dbReference type="STRING" id="1817814.A2V81_00310"/>
<dbReference type="EMBL" id="MEWR01000006">
    <property type="protein sequence ID" value="OGC82486.1"/>
    <property type="molecule type" value="Genomic_DNA"/>
</dbReference>
<dbReference type="GO" id="GO:0003676">
    <property type="term" value="F:nucleic acid binding"/>
    <property type="evidence" value="ECO:0007669"/>
    <property type="project" value="InterPro"/>
</dbReference>
<accession>A0A1F4XLF2</accession>
<dbReference type="GO" id="GO:0004523">
    <property type="term" value="F:RNA-DNA hybrid ribonuclease activity"/>
    <property type="evidence" value="ECO:0007669"/>
    <property type="project" value="InterPro"/>
</dbReference>
<dbReference type="SUPFAM" id="SSF53098">
    <property type="entry name" value="Ribonuclease H-like"/>
    <property type="match status" value="1"/>
</dbReference>
<evidence type="ECO:0000313" key="2">
    <source>
        <dbReference type="EMBL" id="OGC82486.1"/>
    </source>
</evidence>